<feature type="compositionally biased region" description="Pro residues" evidence="1">
    <location>
        <begin position="83"/>
        <end position="103"/>
    </location>
</feature>
<name>A0AAN7BL09_9PEZI</name>
<evidence type="ECO:0000313" key="3">
    <source>
        <dbReference type="EMBL" id="KAK4225202.1"/>
    </source>
</evidence>
<dbReference type="Proteomes" id="UP001301958">
    <property type="component" value="Unassembled WGS sequence"/>
</dbReference>
<feature type="compositionally biased region" description="Gly residues" evidence="1">
    <location>
        <begin position="147"/>
        <end position="157"/>
    </location>
</feature>
<keyword evidence="2" id="KW-1133">Transmembrane helix</keyword>
<dbReference type="AlphaFoldDB" id="A0AAN7BL09"/>
<keyword evidence="2" id="KW-0472">Membrane</keyword>
<protein>
    <submittedName>
        <fullName evidence="3">Uncharacterized protein</fullName>
    </submittedName>
</protein>
<evidence type="ECO:0000313" key="4">
    <source>
        <dbReference type="Proteomes" id="UP001301958"/>
    </source>
</evidence>
<proteinExistence type="predicted"/>
<feature type="region of interest" description="Disordered" evidence="1">
    <location>
        <begin position="257"/>
        <end position="302"/>
    </location>
</feature>
<feature type="compositionally biased region" description="Pro residues" evidence="1">
    <location>
        <begin position="41"/>
        <end position="54"/>
    </location>
</feature>
<sequence>MRLPGPEALEKRGLVKEVLGTLWSPVCAVFPNSVGCTKSEPSPPPQPTPDPTPNPVVQTSQPVSEPSPIPTKPQDPVNTHLPQKPPVASPDPVIQPAPQPVPTSPTNQDPGSPPTVERPSPPSNGGVSGGGKGSDEDIPRKDSQGGPNVGVGTGTGTSGISNPNNNNHGSSGVGTDRTDASTNSPTIIEPGNTNSVSTSNNNHAVIPIPAAEKSGISVVGNGSGTSQKGVNPTATMEFLPVKTGPRSSAVALQDYPLQDFDDSPSSTGNRSMIAVPGNKHGGPGGIGVEDDNDHDNTSSDNNRTNSVPWFVGVIIAIIIFLLILLALLYRYRQTRQIQALRSKVKPFKLTPPYSKREKKRSSMGNGLLFSDIGDCRDWTLYEKRCRSDYGTLVSPVAHPSPTMPRSPRSDYGPLVLDLSFLDTPSSRAALLPDSPSCPSPVVAARRSSQSSFGGSSVASSEVMSPALISWPTPPSTASGPKPNMSAGRPKYTLMPRVTSGPGVMPSNWVKPPDWY</sequence>
<gene>
    <name evidence="3" type="ORF">QBC38DRAFT_483522</name>
</gene>
<feature type="compositionally biased region" description="Low complexity" evidence="1">
    <location>
        <begin position="192"/>
        <end position="201"/>
    </location>
</feature>
<comment type="caution">
    <text evidence="3">The sequence shown here is derived from an EMBL/GenBank/DDBJ whole genome shotgun (WGS) entry which is preliminary data.</text>
</comment>
<dbReference type="EMBL" id="MU865372">
    <property type="protein sequence ID" value="KAK4225202.1"/>
    <property type="molecule type" value="Genomic_DNA"/>
</dbReference>
<feature type="region of interest" description="Disordered" evidence="1">
    <location>
        <begin position="31"/>
        <end position="201"/>
    </location>
</feature>
<evidence type="ECO:0000256" key="2">
    <source>
        <dbReference type="SAM" id="Phobius"/>
    </source>
</evidence>
<evidence type="ECO:0000256" key="1">
    <source>
        <dbReference type="SAM" id="MobiDB-lite"/>
    </source>
</evidence>
<organism evidence="3 4">
    <name type="scientific">Podospora fimiseda</name>
    <dbReference type="NCBI Taxonomy" id="252190"/>
    <lineage>
        <taxon>Eukaryota</taxon>
        <taxon>Fungi</taxon>
        <taxon>Dikarya</taxon>
        <taxon>Ascomycota</taxon>
        <taxon>Pezizomycotina</taxon>
        <taxon>Sordariomycetes</taxon>
        <taxon>Sordariomycetidae</taxon>
        <taxon>Sordariales</taxon>
        <taxon>Podosporaceae</taxon>
        <taxon>Podospora</taxon>
    </lineage>
</organism>
<feature type="compositionally biased region" description="Basic and acidic residues" evidence="1">
    <location>
        <begin position="133"/>
        <end position="143"/>
    </location>
</feature>
<reference evidence="3" key="1">
    <citation type="journal article" date="2023" name="Mol. Phylogenet. Evol.">
        <title>Genome-scale phylogeny and comparative genomics of the fungal order Sordariales.</title>
        <authorList>
            <person name="Hensen N."/>
            <person name="Bonometti L."/>
            <person name="Westerberg I."/>
            <person name="Brannstrom I.O."/>
            <person name="Guillou S."/>
            <person name="Cros-Aarteil S."/>
            <person name="Calhoun S."/>
            <person name="Haridas S."/>
            <person name="Kuo A."/>
            <person name="Mondo S."/>
            <person name="Pangilinan J."/>
            <person name="Riley R."/>
            <person name="LaButti K."/>
            <person name="Andreopoulos B."/>
            <person name="Lipzen A."/>
            <person name="Chen C."/>
            <person name="Yan M."/>
            <person name="Daum C."/>
            <person name="Ng V."/>
            <person name="Clum A."/>
            <person name="Steindorff A."/>
            <person name="Ohm R.A."/>
            <person name="Martin F."/>
            <person name="Silar P."/>
            <person name="Natvig D.O."/>
            <person name="Lalanne C."/>
            <person name="Gautier V."/>
            <person name="Ament-Velasquez S.L."/>
            <person name="Kruys A."/>
            <person name="Hutchinson M.I."/>
            <person name="Powell A.J."/>
            <person name="Barry K."/>
            <person name="Miller A.N."/>
            <person name="Grigoriev I.V."/>
            <person name="Debuchy R."/>
            <person name="Gladieux P."/>
            <person name="Hiltunen Thoren M."/>
            <person name="Johannesson H."/>
        </authorList>
    </citation>
    <scope>NUCLEOTIDE SEQUENCE</scope>
    <source>
        <strain evidence="3">CBS 990.96</strain>
    </source>
</reference>
<feature type="compositionally biased region" description="Low complexity" evidence="1">
    <location>
        <begin position="158"/>
        <end position="175"/>
    </location>
</feature>
<keyword evidence="2" id="KW-0812">Transmembrane</keyword>
<reference evidence="3" key="2">
    <citation type="submission" date="2023-05" db="EMBL/GenBank/DDBJ databases">
        <authorList>
            <consortium name="Lawrence Berkeley National Laboratory"/>
            <person name="Steindorff A."/>
            <person name="Hensen N."/>
            <person name="Bonometti L."/>
            <person name="Westerberg I."/>
            <person name="Brannstrom I.O."/>
            <person name="Guillou S."/>
            <person name="Cros-Aarteil S."/>
            <person name="Calhoun S."/>
            <person name="Haridas S."/>
            <person name="Kuo A."/>
            <person name="Mondo S."/>
            <person name="Pangilinan J."/>
            <person name="Riley R."/>
            <person name="Labutti K."/>
            <person name="Andreopoulos B."/>
            <person name="Lipzen A."/>
            <person name="Chen C."/>
            <person name="Yanf M."/>
            <person name="Daum C."/>
            <person name="Ng V."/>
            <person name="Clum A."/>
            <person name="Ohm R."/>
            <person name="Martin F."/>
            <person name="Silar P."/>
            <person name="Natvig D."/>
            <person name="Lalanne C."/>
            <person name="Gautier V."/>
            <person name="Ament-Velasquez S.L."/>
            <person name="Kruys A."/>
            <person name="Hutchinson M.I."/>
            <person name="Powell A.J."/>
            <person name="Barry K."/>
            <person name="Miller A.N."/>
            <person name="Grigoriev I.V."/>
            <person name="Debuchy R."/>
            <person name="Gladieux P."/>
            <person name="Thoren M.H."/>
            <person name="Johannesson H."/>
        </authorList>
    </citation>
    <scope>NUCLEOTIDE SEQUENCE</scope>
    <source>
        <strain evidence="3">CBS 990.96</strain>
    </source>
</reference>
<accession>A0AAN7BL09</accession>
<keyword evidence="4" id="KW-1185">Reference proteome</keyword>
<feature type="transmembrane region" description="Helical" evidence="2">
    <location>
        <begin position="307"/>
        <end position="329"/>
    </location>
</feature>
<feature type="region of interest" description="Disordered" evidence="1">
    <location>
        <begin position="469"/>
        <end position="505"/>
    </location>
</feature>